<evidence type="ECO:0000256" key="1">
    <source>
        <dbReference type="ARBA" id="ARBA00004651"/>
    </source>
</evidence>
<dbReference type="Pfam" id="PF19300">
    <property type="entry name" value="BPD_transp_1_N"/>
    <property type="match status" value="1"/>
</dbReference>
<proteinExistence type="inferred from homology"/>
<organism evidence="9 10">
    <name type="scientific">Minwuia thermotolerans</name>
    <dbReference type="NCBI Taxonomy" id="2056226"/>
    <lineage>
        <taxon>Bacteria</taxon>
        <taxon>Pseudomonadati</taxon>
        <taxon>Pseudomonadota</taxon>
        <taxon>Alphaproteobacteria</taxon>
        <taxon>Minwuiales</taxon>
        <taxon>Minwuiaceae</taxon>
        <taxon>Minwuia</taxon>
    </lineage>
</organism>
<evidence type="ECO:0000313" key="9">
    <source>
        <dbReference type="EMBL" id="PJK31303.1"/>
    </source>
</evidence>
<keyword evidence="6 7" id="KW-0472">Membrane</keyword>
<evidence type="ECO:0000256" key="4">
    <source>
        <dbReference type="ARBA" id="ARBA00022692"/>
    </source>
</evidence>
<evidence type="ECO:0000256" key="7">
    <source>
        <dbReference type="RuleBase" id="RU363032"/>
    </source>
</evidence>
<feature type="transmembrane region" description="Helical" evidence="7">
    <location>
        <begin position="284"/>
        <end position="306"/>
    </location>
</feature>
<dbReference type="GO" id="GO:0005886">
    <property type="term" value="C:plasma membrane"/>
    <property type="evidence" value="ECO:0007669"/>
    <property type="project" value="UniProtKB-SubCell"/>
</dbReference>
<evidence type="ECO:0000256" key="5">
    <source>
        <dbReference type="ARBA" id="ARBA00022989"/>
    </source>
</evidence>
<dbReference type="Proteomes" id="UP000229498">
    <property type="component" value="Unassembled WGS sequence"/>
</dbReference>
<dbReference type="Pfam" id="PF00528">
    <property type="entry name" value="BPD_transp_1"/>
    <property type="match status" value="1"/>
</dbReference>
<protein>
    <submittedName>
        <fullName evidence="9">ABC transporter permease</fullName>
    </submittedName>
</protein>
<evidence type="ECO:0000256" key="2">
    <source>
        <dbReference type="ARBA" id="ARBA00022448"/>
    </source>
</evidence>
<accession>A0A2M9G6H3</accession>
<sequence length="319" mass="34381">MVRFLLFRLGTLFLTLLAVSFVVFWVMNALPGDPAMVILGLDATEDARLALRRELGLDAPFLTRYLDWLSGVVTGDLGDSYSFGVPVAELIVERLPVSAPLALIATAVTIVLALSLGVYAASRHGRAGDIGVMALSQFGIAIPAFWLAIILIIVFAVNLRWLPAGGFPGWERPGAALAALILPAVALALVQSAILARVTRSSVLEVMRLDYATTARAKGLSRGRVMRAHVLPNALVPIITIIGLQFANLVTGTIVIENVYHLPGLGRLIFQAITNRDLFVVQGLVLFFAAVVVIVNFAVDILYVVIDPRLRERRARSGP</sequence>
<dbReference type="RefSeq" id="WP_109792771.1">
    <property type="nucleotide sequence ID" value="NZ_PHIG01000006.1"/>
</dbReference>
<feature type="transmembrane region" description="Helical" evidence="7">
    <location>
        <begin position="132"/>
        <end position="157"/>
    </location>
</feature>
<dbReference type="GO" id="GO:0071916">
    <property type="term" value="F:dipeptide transmembrane transporter activity"/>
    <property type="evidence" value="ECO:0007669"/>
    <property type="project" value="TreeGrafter"/>
</dbReference>
<dbReference type="PROSITE" id="PS50928">
    <property type="entry name" value="ABC_TM1"/>
    <property type="match status" value="1"/>
</dbReference>
<comment type="subcellular location">
    <subcellularLocation>
        <location evidence="1 7">Cell membrane</location>
        <topology evidence="1 7">Multi-pass membrane protein</topology>
    </subcellularLocation>
</comment>
<comment type="similarity">
    <text evidence="7">Belongs to the binding-protein-dependent transport system permease family.</text>
</comment>
<comment type="caution">
    <text evidence="9">The sequence shown here is derived from an EMBL/GenBank/DDBJ whole genome shotgun (WGS) entry which is preliminary data.</text>
</comment>
<evidence type="ECO:0000313" key="10">
    <source>
        <dbReference type="Proteomes" id="UP000229498"/>
    </source>
</evidence>
<name>A0A2M9G6H3_9PROT</name>
<keyword evidence="10" id="KW-1185">Reference proteome</keyword>
<feature type="transmembrane region" description="Helical" evidence="7">
    <location>
        <begin position="177"/>
        <end position="198"/>
    </location>
</feature>
<dbReference type="EMBL" id="PHIG01000006">
    <property type="protein sequence ID" value="PJK31303.1"/>
    <property type="molecule type" value="Genomic_DNA"/>
</dbReference>
<feature type="domain" description="ABC transmembrane type-1" evidence="8">
    <location>
        <begin position="95"/>
        <end position="303"/>
    </location>
</feature>
<dbReference type="SUPFAM" id="SSF161098">
    <property type="entry name" value="MetI-like"/>
    <property type="match status" value="1"/>
</dbReference>
<feature type="transmembrane region" description="Helical" evidence="7">
    <location>
        <begin position="234"/>
        <end position="256"/>
    </location>
</feature>
<evidence type="ECO:0000256" key="6">
    <source>
        <dbReference type="ARBA" id="ARBA00023136"/>
    </source>
</evidence>
<evidence type="ECO:0000256" key="3">
    <source>
        <dbReference type="ARBA" id="ARBA00022475"/>
    </source>
</evidence>
<dbReference type="AlphaFoldDB" id="A0A2M9G6H3"/>
<dbReference type="InterPro" id="IPR000515">
    <property type="entry name" value="MetI-like"/>
</dbReference>
<feature type="transmembrane region" description="Helical" evidence="7">
    <location>
        <begin position="5"/>
        <end position="27"/>
    </location>
</feature>
<feature type="transmembrane region" description="Helical" evidence="7">
    <location>
        <begin position="99"/>
        <end position="120"/>
    </location>
</feature>
<dbReference type="PANTHER" id="PTHR43163:SF6">
    <property type="entry name" value="DIPEPTIDE TRANSPORT SYSTEM PERMEASE PROTEIN DPPB-RELATED"/>
    <property type="match status" value="1"/>
</dbReference>
<keyword evidence="3" id="KW-1003">Cell membrane</keyword>
<dbReference type="Gene3D" id="1.10.3720.10">
    <property type="entry name" value="MetI-like"/>
    <property type="match status" value="1"/>
</dbReference>
<dbReference type="InterPro" id="IPR045621">
    <property type="entry name" value="BPD_transp_1_N"/>
</dbReference>
<dbReference type="CDD" id="cd06261">
    <property type="entry name" value="TM_PBP2"/>
    <property type="match status" value="1"/>
</dbReference>
<dbReference type="OrthoDB" id="9807402at2"/>
<keyword evidence="5 7" id="KW-1133">Transmembrane helix</keyword>
<gene>
    <name evidence="9" type="ORF">CVT23_02255</name>
</gene>
<reference evidence="9 10" key="1">
    <citation type="submission" date="2017-11" db="EMBL/GenBank/DDBJ databases">
        <title>Draft genome sequence of Rhizobiales bacterium SY3-13.</title>
        <authorList>
            <person name="Sun C."/>
        </authorList>
    </citation>
    <scope>NUCLEOTIDE SEQUENCE [LARGE SCALE GENOMIC DNA]</scope>
    <source>
        <strain evidence="9 10">SY3-13</strain>
    </source>
</reference>
<keyword evidence="4 7" id="KW-0812">Transmembrane</keyword>
<dbReference type="InterPro" id="IPR035906">
    <property type="entry name" value="MetI-like_sf"/>
</dbReference>
<evidence type="ECO:0000259" key="8">
    <source>
        <dbReference type="PROSITE" id="PS50928"/>
    </source>
</evidence>
<dbReference type="PANTHER" id="PTHR43163">
    <property type="entry name" value="DIPEPTIDE TRANSPORT SYSTEM PERMEASE PROTEIN DPPB-RELATED"/>
    <property type="match status" value="1"/>
</dbReference>
<keyword evidence="2 7" id="KW-0813">Transport</keyword>